<dbReference type="SUPFAM" id="SSF53850">
    <property type="entry name" value="Periplasmic binding protein-like II"/>
    <property type="match status" value="1"/>
</dbReference>
<reference evidence="7" key="1">
    <citation type="submission" date="2014-12" db="EMBL/GenBank/DDBJ databases">
        <title>Genome sequence of Clostridium beijerinckii strain 59B.</title>
        <authorList>
            <person name="Little G.T."/>
            <person name="Minton N.P."/>
        </authorList>
    </citation>
    <scope>NUCLEOTIDE SEQUENCE [LARGE SCALE GENOMIC DNA]</scope>
    <source>
        <strain evidence="7">59B</strain>
    </source>
</reference>
<dbReference type="CDD" id="cd13585">
    <property type="entry name" value="PBP2_TMBP_like"/>
    <property type="match status" value="1"/>
</dbReference>
<dbReference type="InterPro" id="IPR006059">
    <property type="entry name" value="SBP"/>
</dbReference>
<protein>
    <recommendedName>
        <fullName evidence="8">Sugar ABC transporter substrate-binding protein</fullName>
    </recommendedName>
</protein>
<dbReference type="AlphaFoldDB" id="A0A0B5QHX9"/>
<dbReference type="KEGG" id="cbei:LF65_00940"/>
<proteinExistence type="predicted"/>
<dbReference type="PANTHER" id="PTHR43649">
    <property type="entry name" value="ARABINOSE-BINDING PROTEIN-RELATED"/>
    <property type="match status" value="1"/>
</dbReference>
<keyword evidence="4" id="KW-0564">Palmitate</keyword>
<evidence type="ECO:0000256" key="1">
    <source>
        <dbReference type="ARBA" id="ARBA00022475"/>
    </source>
</evidence>
<dbReference type="STRING" id="1520.LF65_00940"/>
<dbReference type="OrthoDB" id="1929810at2"/>
<keyword evidence="1" id="KW-1003">Cell membrane</keyword>
<dbReference type="RefSeq" id="WP_041894428.1">
    <property type="nucleotide sequence ID" value="NZ_CP010086.2"/>
</dbReference>
<evidence type="ECO:0000313" key="6">
    <source>
        <dbReference type="EMBL" id="AJG97562.1"/>
    </source>
</evidence>
<dbReference type="PANTHER" id="PTHR43649:SF33">
    <property type="entry name" value="POLYGALACTURONAN_RHAMNOGALACTURONAN-BINDING PROTEIN YTCQ"/>
    <property type="match status" value="1"/>
</dbReference>
<evidence type="ECO:0008006" key="8">
    <source>
        <dbReference type="Google" id="ProtNLM"/>
    </source>
</evidence>
<evidence type="ECO:0000256" key="3">
    <source>
        <dbReference type="ARBA" id="ARBA00023136"/>
    </source>
</evidence>
<keyword evidence="2" id="KW-0732">Signal</keyword>
<keyword evidence="5" id="KW-0449">Lipoprotein</keyword>
<sequence length="442" mass="50254">MKKFLPIVLILIISMTLILSGGNKSAPQDTSQESLKRKTIVTFWAASVTPEREVFFKEFQKKVSETYPDIQLDFLGIPGDLSAYRQKVDVAIASGKEPDITNDFRSSLLINGYYEDLTNYFDKWEDKDKINEDLVKSTKSYDPSGKGLFALPYSSQTWNLWVRSDWLKEEGLNVPTNWDEFFNTVEKLTDKDKNRYGLAIRGGAGSANTLEMLMYSYSGITNYFTEDGKSTINNPKNLEFAEKYLGCYNKFTAQDDLIKSWTELANSFQSSKAGIVIHNLGSGKSMMSAFDNDTSKFEAAKFPVSFKGYIVHPKLMPLGLSMSSKSENKDAVWKVMKLYLDKDINTEYCKLYGEIPANIEATENIFFKDTQYMSIGVDLQESKEVKFTDTPYYLANYSSIESQMDSAIQKVMSKQMTAKEMLDQWAALLEKAKRDCDNSVKK</sequence>
<dbReference type="Pfam" id="PF01547">
    <property type="entry name" value="SBP_bac_1"/>
    <property type="match status" value="1"/>
</dbReference>
<name>A0A0B5QHX9_CLOBE</name>
<accession>A0A0B5QHX9</accession>
<evidence type="ECO:0000256" key="4">
    <source>
        <dbReference type="ARBA" id="ARBA00023139"/>
    </source>
</evidence>
<dbReference type="Proteomes" id="UP000031866">
    <property type="component" value="Chromosome"/>
</dbReference>
<evidence type="ECO:0000256" key="5">
    <source>
        <dbReference type="ARBA" id="ARBA00023288"/>
    </source>
</evidence>
<evidence type="ECO:0000313" key="7">
    <source>
        <dbReference type="Proteomes" id="UP000031866"/>
    </source>
</evidence>
<dbReference type="InterPro" id="IPR050490">
    <property type="entry name" value="Bact_solute-bd_prot1"/>
</dbReference>
<evidence type="ECO:0000256" key="2">
    <source>
        <dbReference type="ARBA" id="ARBA00022729"/>
    </source>
</evidence>
<keyword evidence="3" id="KW-0472">Membrane</keyword>
<gene>
    <name evidence="6" type="ORF">LF65_00940</name>
</gene>
<dbReference type="Gene3D" id="3.40.190.10">
    <property type="entry name" value="Periplasmic binding protein-like II"/>
    <property type="match status" value="1"/>
</dbReference>
<dbReference type="EMBL" id="CP010086">
    <property type="protein sequence ID" value="AJG97562.1"/>
    <property type="molecule type" value="Genomic_DNA"/>
</dbReference>
<organism evidence="6 7">
    <name type="scientific">Clostridium beijerinckii</name>
    <name type="common">Clostridium MP</name>
    <dbReference type="NCBI Taxonomy" id="1520"/>
    <lineage>
        <taxon>Bacteria</taxon>
        <taxon>Bacillati</taxon>
        <taxon>Bacillota</taxon>
        <taxon>Clostridia</taxon>
        <taxon>Eubacteriales</taxon>
        <taxon>Clostridiaceae</taxon>
        <taxon>Clostridium</taxon>
    </lineage>
</organism>